<dbReference type="InterPro" id="IPR002935">
    <property type="entry name" value="SAM_O-MeTrfase"/>
</dbReference>
<organism evidence="4 5">
    <name type="scientific">Nitrococcus mobilis Nb-231</name>
    <dbReference type="NCBI Taxonomy" id="314278"/>
    <lineage>
        <taxon>Bacteria</taxon>
        <taxon>Pseudomonadati</taxon>
        <taxon>Pseudomonadota</taxon>
        <taxon>Gammaproteobacteria</taxon>
        <taxon>Chromatiales</taxon>
        <taxon>Ectothiorhodospiraceae</taxon>
        <taxon>Nitrococcus</taxon>
    </lineage>
</organism>
<dbReference type="InterPro" id="IPR029063">
    <property type="entry name" value="SAM-dependent_MTases_sf"/>
</dbReference>
<accession>A4BSE8</accession>
<evidence type="ECO:0000256" key="1">
    <source>
        <dbReference type="ARBA" id="ARBA00022603"/>
    </source>
</evidence>
<dbReference type="AlphaFoldDB" id="A4BSE8"/>
<dbReference type="Pfam" id="PF01596">
    <property type="entry name" value="Methyltransf_3"/>
    <property type="match status" value="1"/>
</dbReference>
<evidence type="ECO:0000256" key="2">
    <source>
        <dbReference type="ARBA" id="ARBA00022679"/>
    </source>
</evidence>
<keyword evidence="5" id="KW-1185">Reference proteome</keyword>
<dbReference type="EMBL" id="AAOF01000009">
    <property type="protein sequence ID" value="EAR21408.1"/>
    <property type="molecule type" value="Genomic_DNA"/>
</dbReference>
<dbReference type="Proteomes" id="UP000003374">
    <property type="component" value="Unassembled WGS sequence"/>
</dbReference>
<dbReference type="RefSeq" id="WP_005003479.1">
    <property type="nucleotide sequence ID" value="NZ_CH672427.1"/>
</dbReference>
<sequence>MSNRTLQLSSELHSYLLSVGVREAPIQRRLREETARLREANMQIAPEEGALLALLVRVLNARNILEIGTFTGYSALAMALALPSGGHLLTCDLNREWTDIARRYWREAGVDERIELRLGHAIDTLRSLQMESMANHFDMAFIDADKKTYRDYYEHALELVRPGGLLIIDNTLWAGRVAEPGETDPNTLAIREFNRDLHADERIELCLVPIADGVTLAYKRHPT</sequence>
<dbReference type="InterPro" id="IPR050362">
    <property type="entry name" value="Cation-dep_OMT"/>
</dbReference>
<evidence type="ECO:0000313" key="5">
    <source>
        <dbReference type="Proteomes" id="UP000003374"/>
    </source>
</evidence>
<protein>
    <submittedName>
        <fullName evidence="4">O-methyltransferase, family 3</fullName>
    </submittedName>
</protein>
<keyword evidence="3" id="KW-0949">S-adenosyl-L-methionine</keyword>
<keyword evidence="2 4" id="KW-0808">Transferase</keyword>
<dbReference type="GO" id="GO:0008171">
    <property type="term" value="F:O-methyltransferase activity"/>
    <property type="evidence" value="ECO:0007669"/>
    <property type="project" value="InterPro"/>
</dbReference>
<dbReference type="Gene3D" id="3.40.50.150">
    <property type="entry name" value="Vaccinia Virus protein VP39"/>
    <property type="match status" value="1"/>
</dbReference>
<dbReference type="OrthoDB" id="9799672at2"/>
<evidence type="ECO:0000313" key="4">
    <source>
        <dbReference type="EMBL" id="EAR21408.1"/>
    </source>
</evidence>
<dbReference type="eggNOG" id="COG4122">
    <property type="taxonomic scope" value="Bacteria"/>
</dbReference>
<dbReference type="CDD" id="cd02440">
    <property type="entry name" value="AdoMet_MTases"/>
    <property type="match status" value="1"/>
</dbReference>
<dbReference type="PANTHER" id="PTHR10509">
    <property type="entry name" value="O-METHYLTRANSFERASE-RELATED"/>
    <property type="match status" value="1"/>
</dbReference>
<dbReference type="SUPFAM" id="SSF53335">
    <property type="entry name" value="S-adenosyl-L-methionine-dependent methyltransferases"/>
    <property type="match status" value="1"/>
</dbReference>
<dbReference type="GO" id="GO:0008757">
    <property type="term" value="F:S-adenosylmethionine-dependent methyltransferase activity"/>
    <property type="evidence" value="ECO:0007669"/>
    <property type="project" value="TreeGrafter"/>
</dbReference>
<reference evidence="4 5" key="1">
    <citation type="submission" date="2006-02" db="EMBL/GenBank/DDBJ databases">
        <authorList>
            <person name="Waterbury J."/>
            <person name="Ferriera S."/>
            <person name="Johnson J."/>
            <person name="Kravitz S."/>
            <person name="Halpern A."/>
            <person name="Remington K."/>
            <person name="Beeson K."/>
            <person name="Tran B."/>
            <person name="Rogers Y.-H."/>
            <person name="Friedman R."/>
            <person name="Venter J.C."/>
        </authorList>
    </citation>
    <scope>NUCLEOTIDE SEQUENCE [LARGE SCALE GENOMIC DNA]</scope>
    <source>
        <strain evidence="4 5">Nb-231</strain>
    </source>
</reference>
<proteinExistence type="predicted"/>
<dbReference type="HOGENOM" id="CLU_067676_5_1_6"/>
<dbReference type="GO" id="GO:0032259">
    <property type="term" value="P:methylation"/>
    <property type="evidence" value="ECO:0007669"/>
    <property type="project" value="UniProtKB-KW"/>
</dbReference>
<name>A4BSE8_9GAMM</name>
<dbReference type="STRING" id="314278.NB231_13476"/>
<evidence type="ECO:0000256" key="3">
    <source>
        <dbReference type="ARBA" id="ARBA00022691"/>
    </source>
</evidence>
<comment type="caution">
    <text evidence="4">The sequence shown here is derived from an EMBL/GenBank/DDBJ whole genome shotgun (WGS) entry which is preliminary data.</text>
</comment>
<keyword evidence="1 4" id="KW-0489">Methyltransferase</keyword>
<dbReference type="PROSITE" id="PS51682">
    <property type="entry name" value="SAM_OMT_I"/>
    <property type="match status" value="1"/>
</dbReference>
<gene>
    <name evidence="4" type="ORF">NB231_13476</name>
</gene>
<dbReference type="PANTHER" id="PTHR10509:SF14">
    <property type="entry name" value="CAFFEOYL-COA O-METHYLTRANSFERASE 3-RELATED"/>
    <property type="match status" value="1"/>
</dbReference>